<sequence length="390" mass="43240">MGKKIFLLLYLSVLLGWKGWEIESFSIGKPIYAKTISREKIETNTHRNTHLDLSAATAGGAEYSQQAVLSVNSADALTKKFSGLFSFRQTSNILDNVVTPFSPLSVSSGLIQSESRAAVKAAVKPRRPFCAKFANWIGKRIIKSRSRYVSKLSVSVASDSNIQVLSGNLKSIEVSFDQLFFEKWQVTGGGYLQILGLNLKLTAFVFTWLRKLKKPFELYSEVVLTQSDLINSPALRDVAQVILNGVLSRALDRSLLSVKVRKVSIVDNRIAFYGIANSAVTGSIPFTVWTGLQLKDNGHVISLDQLEVSTNPNTWLEMTVPVYSLGPIDIDLGENAKIERLTIENRKVLVGARAVISTVPPFQVAQVEKRATYHYDLGKFLSTWGNFDKM</sequence>
<accession>A0A7S2V2K7</accession>
<keyword evidence="1" id="KW-0732">Signal</keyword>
<name>A0A7S2V2K7_9STRA</name>
<feature type="signal peptide" evidence="1">
    <location>
        <begin position="1"/>
        <end position="24"/>
    </location>
</feature>
<proteinExistence type="predicted"/>
<evidence type="ECO:0000256" key="1">
    <source>
        <dbReference type="SAM" id="SignalP"/>
    </source>
</evidence>
<organism evidence="2">
    <name type="scientific">Fibrocapsa japonica</name>
    <dbReference type="NCBI Taxonomy" id="94617"/>
    <lineage>
        <taxon>Eukaryota</taxon>
        <taxon>Sar</taxon>
        <taxon>Stramenopiles</taxon>
        <taxon>Ochrophyta</taxon>
        <taxon>Raphidophyceae</taxon>
        <taxon>Chattonellales</taxon>
        <taxon>Chattonellaceae</taxon>
        <taxon>Fibrocapsa</taxon>
    </lineage>
</organism>
<dbReference type="AlphaFoldDB" id="A0A7S2V2K7"/>
<gene>
    <name evidence="2" type="ORF">FJAP1339_LOCUS6346</name>
</gene>
<reference evidence="2" key="1">
    <citation type="submission" date="2021-01" db="EMBL/GenBank/DDBJ databases">
        <authorList>
            <person name="Corre E."/>
            <person name="Pelletier E."/>
            <person name="Niang G."/>
            <person name="Scheremetjew M."/>
            <person name="Finn R."/>
            <person name="Kale V."/>
            <person name="Holt S."/>
            <person name="Cochrane G."/>
            <person name="Meng A."/>
            <person name="Brown T."/>
            <person name="Cohen L."/>
        </authorList>
    </citation>
    <scope>NUCLEOTIDE SEQUENCE</scope>
    <source>
        <strain evidence="2">CCMP1661</strain>
    </source>
</reference>
<protein>
    <submittedName>
        <fullName evidence="2">Uncharacterized protein</fullName>
    </submittedName>
</protein>
<feature type="chain" id="PRO_5031376439" evidence="1">
    <location>
        <begin position="25"/>
        <end position="390"/>
    </location>
</feature>
<evidence type="ECO:0000313" key="2">
    <source>
        <dbReference type="EMBL" id="CAD9864252.1"/>
    </source>
</evidence>
<dbReference type="EMBL" id="HBHR01012961">
    <property type="protein sequence ID" value="CAD9864252.1"/>
    <property type="molecule type" value="Transcribed_RNA"/>
</dbReference>